<feature type="transmembrane region" description="Helical" evidence="6">
    <location>
        <begin position="82"/>
        <end position="100"/>
    </location>
</feature>
<dbReference type="InterPro" id="IPR042094">
    <property type="entry name" value="T2SS_GspF_sf"/>
</dbReference>
<evidence type="ECO:0000256" key="2">
    <source>
        <dbReference type="ARBA" id="ARBA00022475"/>
    </source>
</evidence>
<evidence type="ECO:0000313" key="9">
    <source>
        <dbReference type="Proteomes" id="UP001649381"/>
    </source>
</evidence>
<keyword evidence="3 6" id="KW-0812">Transmembrane</keyword>
<keyword evidence="4 6" id="KW-1133">Transmembrane helix</keyword>
<keyword evidence="5 6" id="KW-0472">Membrane</keyword>
<comment type="caution">
    <text evidence="8">The sequence shown here is derived from an EMBL/GenBank/DDBJ whole genome shotgun (WGS) entry which is preliminary data.</text>
</comment>
<evidence type="ECO:0000256" key="3">
    <source>
        <dbReference type="ARBA" id="ARBA00022692"/>
    </source>
</evidence>
<evidence type="ECO:0000256" key="6">
    <source>
        <dbReference type="SAM" id="Phobius"/>
    </source>
</evidence>
<feature type="transmembrane region" description="Helical" evidence="6">
    <location>
        <begin position="6"/>
        <end position="21"/>
    </location>
</feature>
<name>A0ABS9H788_9BACL</name>
<proteinExistence type="predicted"/>
<keyword evidence="9" id="KW-1185">Reference proteome</keyword>
<evidence type="ECO:0000259" key="7">
    <source>
        <dbReference type="Pfam" id="PF00482"/>
    </source>
</evidence>
<evidence type="ECO:0000256" key="1">
    <source>
        <dbReference type="ARBA" id="ARBA00004651"/>
    </source>
</evidence>
<dbReference type="PANTHER" id="PTHR35007:SF1">
    <property type="entry name" value="PILUS ASSEMBLY PROTEIN"/>
    <property type="match status" value="1"/>
</dbReference>
<sequence>MLPWIFLSASFCAFILSAYYFKRMMTIKKTTSRAEEWFEDANQLERKSFVLLIGDRFDQSELSSDLKKKLVQANIQLQPSEYMGIYILTLTSLWFFNYFILGLYLFIGLTISYLITWLASKLYLSSRQNKRNESFNQQLPEICRMMANAVKAGQTIPQGIAMVGNEVKAPSGPEFKQMDQQLRLGDDLDEVMDRFRERVSSNEINIFVSTVLIQRRVGGNLAEILDLMAGTLEERARVYKEIQTVTAESKSIAYILVIMPLMMAVMMNLFIKGFLNVLFTTFGLILLAVFACMIGFAFILIKRITRIRV</sequence>
<feature type="domain" description="Type II secretion system protein GspF" evidence="7">
    <location>
        <begin position="143"/>
        <end position="267"/>
    </location>
</feature>
<keyword evidence="2" id="KW-1003">Cell membrane</keyword>
<feature type="transmembrane region" description="Helical" evidence="6">
    <location>
        <begin position="252"/>
        <end position="271"/>
    </location>
</feature>
<dbReference type="Pfam" id="PF00482">
    <property type="entry name" value="T2SSF"/>
    <property type="match status" value="1"/>
</dbReference>
<evidence type="ECO:0000313" key="8">
    <source>
        <dbReference type="EMBL" id="MCF6139555.1"/>
    </source>
</evidence>
<dbReference type="RefSeq" id="WP_236338935.1">
    <property type="nucleotide sequence ID" value="NZ_JAKIJS010000005.1"/>
</dbReference>
<reference evidence="8 9" key="1">
    <citation type="submission" date="2022-01" db="EMBL/GenBank/DDBJ databases">
        <title>Alkalihalobacillus sp. EGI L200015, a novel bacterium isolated from a salt lake sediment.</title>
        <authorList>
            <person name="Gao L."/>
            <person name="Fang B.-Z."/>
            <person name="Li W.-J."/>
        </authorList>
    </citation>
    <scope>NUCLEOTIDE SEQUENCE [LARGE SCALE GENOMIC DNA]</scope>
    <source>
        <strain evidence="8 9">KCTC 12718</strain>
    </source>
</reference>
<dbReference type="Proteomes" id="UP001649381">
    <property type="component" value="Unassembled WGS sequence"/>
</dbReference>
<accession>A0ABS9H788</accession>
<dbReference type="InterPro" id="IPR018076">
    <property type="entry name" value="T2SS_GspF_dom"/>
</dbReference>
<protein>
    <submittedName>
        <fullName evidence="8">Type II secretion system F family protein</fullName>
    </submittedName>
</protein>
<evidence type="ECO:0000256" key="5">
    <source>
        <dbReference type="ARBA" id="ARBA00023136"/>
    </source>
</evidence>
<dbReference type="EMBL" id="JAKIJS010000005">
    <property type="protein sequence ID" value="MCF6139555.1"/>
    <property type="molecule type" value="Genomic_DNA"/>
</dbReference>
<feature type="transmembrane region" description="Helical" evidence="6">
    <location>
        <begin position="277"/>
        <end position="301"/>
    </location>
</feature>
<dbReference type="PANTHER" id="PTHR35007">
    <property type="entry name" value="INTEGRAL MEMBRANE PROTEIN-RELATED"/>
    <property type="match status" value="1"/>
</dbReference>
<dbReference type="Gene3D" id="1.20.81.30">
    <property type="entry name" value="Type II secretion system (T2SS), domain F"/>
    <property type="match status" value="1"/>
</dbReference>
<feature type="transmembrane region" description="Helical" evidence="6">
    <location>
        <begin position="106"/>
        <end position="124"/>
    </location>
</feature>
<organism evidence="8 9">
    <name type="scientific">Pseudalkalibacillus berkeleyi</name>
    <dbReference type="NCBI Taxonomy" id="1069813"/>
    <lineage>
        <taxon>Bacteria</taxon>
        <taxon>Bacillati</taxon>
        <taxon>Bacillota</taxon>
        <taxon>Bacilli</taxon>
        <taxon>Bacillales</taxon>
        <taxon>Fictibacillaceae</taxon>
        <taxon>Pseudalkalibacillus</taxon>
    </lineage>
</organism>
<gene>
    <name evidence="8" type="ORF">L2716_17705</name>
</gene>
<evidence type="ECO:0000256" key="4">
    <source>
        <dbReference type="ARBA" id="ARBA00022989"/>
    </source>
</evidence>
<comment type="subcellular location">
    <subcellularLocation>
        <location evidence="1">Cell membrane</location>
        <topology evidence="1">Multi-pass membrane protein</topology>
    </subcellularLocation>
</comment>